<feature type="region of interest" description="Disordered" evidence="1">
    <location>
        <begin position="296"/>
        <end position="315"/>
    </location>
</feature>
<keyword evidence="3" id="KW-1185">Reference proteome</keyword>
<feature type="region of interest" description="Disordered" evidence="1">
    <location>
        <begin position="202"/>
        <end position="235"/>
    </location>
</feature>
<sequence length="513" mass="52486">MVWSAPSDGTTAAHGRRRRESATAVVQRLHAVPVQLLPSHVFGTPDDSGGDAASRGAASRSATASNSVSAACSELGASSVCVVTASTAPAEAAAAVVSAAACASPLVAPAAAEQCFAYEVVAAHVLRGGRALYVAAPASGAFSLVRFAVVVERQWLALHPEAELPRREAAVLQAVGRLEVLVCASVADVCAVCQAYTFPTTESGDPPHAVPPPTAAQSGDGHGSGQRSSSGPAQQPADVVPLCVVAGVSGPVSTAALLERAVGRPAPLPHYLLCLLQRRLRCALVVLEAGVPSAALDSGRGRRAATTSSAAWPRPGGLPSTAALLAASDLVQRLRAPHVYPPRGDVAAPLPAPSARRGSIEDALDDAADDAMKQRAGRVAPRLEGDASARHSLPPPVSLHQVHLSFAYVECEGMSLPPRPDRHRVDEATPLLLSLRMGWRYRVHVMRATVVEAAGESPSGGGGGVDLLRSRRGGAGAVAVGAAAVGSRRRLSGTSGGPQYSGTWVRSSAWRCM</sequence>
<feature type="region of interest" description="Disordered" evidence="1">
    <location>
        <begin position="371"/>
        <end position="396"/>
    </location>
</feature>
<evidence type="ECO:0000313" key="2">
    <source>
        <dbReference type="EMBL" id="KAK7197134.1"/>
    </source>
</evidence>
<organism evidence="2 3">
    <name type="scientific">Novymonas esmeraldas</name>
    <dbReference type="NCBI Taxonomy" id="1808958"/>
    <lineage>
        <taxon>Eukaryota</taxon>
        <taxon>Discoba</taxon>
        <taxon>Euglenozoa</taxon>
        <taxon>Kinetoplastea</taxon>
        <taxon>Metakinetoplastina</taxon>
        <taxon>Trypanosomatida</taxon>
        <taxon>Trypanosomatidae</taxon>
        <taxon>Novymonas</taxon>
    </lineage>
</organism>
<evidence type="ECO:0000256" key="1">
    <source>
        <dbReference type="SAM" id="MobiDB-lite"/>
    </source>
</evidence>
<proteinExistence type="predicted"/>
<accession>A0AAW0EUN0</accession>
<protein>
    <submittedName>
        <fullName evidence="2">Uncharacterized protein</fullName>
    </submittedName>
</protein>
<gene>
    <name evidence="2" type="ORF">NESM_000658600</name>
</gene>
<evidence type="ECO:0000313" key="3">
    <source>
        <dbReference type="Proteomes" id="UP001430356"/>
    </source>
</evidence>
<name>A0AAW0EUN0_9TRYP</name>
<feature type="region of interest" description="Disordered" evidence="1">
    <location>
        <begin position="1"/>
        <end position="21"/>
    </location>
</feature>
<dbReference type="EMBL" id="JAECZO010000096">
    <property type="protein sequence ID" value="KAK7197134.1"/>
    <property type="molecule type" value="Genomic_DNA"/>
</dbReference>
<comment type="caution">
    <text evidence="2">The sequence shown here is derived from an EMBL/GenBank/DDBJ whole genome shotgun (WGS) entry which is preliminary data.</text>
</comment>
<dbReference type="Proteomes" id="UP001430356">
    <property type="component" value="Unassembled WGS sequence"/>
</dbReference>
<dbReference type="AlphaFoldDB" id="A0AAW0EUN0"/>
<reference evidence="2 3" key="1">
    <citation type="journal article" date="2021" name="MBio">
        <title>A New Model Trypanosomatid, Novymonas esmeraldas: Genomic Perception of Its 'Candidatus Pandoraea novymonadis' Endosymbiont.</title>
        <authorList>
            <person name="Zakharova A."/>
            <person name="Saura A."/>
            <person name="Butenko A."/>
            <person name="Podesvova L."/>
            <person name="Warmusova S."/>
            <person name="Kostygov A.Y."/>
            <person name="Nenarokova A."/>
            <person name="Lukes J."/>
            <person name="Opperdoes F.R."/>
            <person name="Yurchenko V."/>
        </authorList>
    </citation>
    <scope>NUCLEOTIDE SEQUENCE [LARGE SCALE GENOMIC DNA]</scope>
    <source>
        <strain evidence="2 3">E262AT.01</strain>
    </source>
</reference>